<evidence type="ECO:0000256" key="2">
    <source>
        <dbReference type="ARBA" id="ARBA00022741"/>
    </source>
</evidence>
<feature type="compositionally biased region" description="Basic residues" evidence="7">
    <location>
        <begin position="782"/>
        <end position="793"/>
    </location>
</feature>
<feature type="region of interest" description="Disordered" evidence="7">
    <location>
        <begin position="199"/>
        <end position="250"/>
    </location>
</feature>
<dbReference type="InterPro" id="IPR049730">
    <property type="entry name" value="SNF2/RAD54-like_C"/>
</dbReference>
<feature type="coiled-coil region" evidence="6">
    <location>
        <begin position="320"/>
        <end position="354"/>
    </location>
</feature>
<keyword evidence="10" id="KW-1185">Reference proteome</keyword>
<protein>
    <recommendedName>
        <fullName evidence="8">Helicase C-terminal domain-containing protein</fullName>
    </recommendedName>
</protein>
<feature type="compositionally biased region" description="Acidic residues" evidence="7">
    <location>
        <begin position="199"/>
        <end position="209"/>
    </location>
</feature>
<evidence type="ECO:0000256" key="5">
    <source>
        <dbReference type="ARBA" id="ARBA00022840"/>
    </source>
</evidence>
<evidence type="ECO:0000256" key="6">
    <source>
        <dbReference type="SAM" id="Coils"/>
    </source>
</evidence>
<sequence length="893" mass="100826">MTKMLDTLEEFINLYGYTYLRLDGSTQPEERQTLMQRFNTNPKFFLFILSTRSGGVGVNLVGADTVIFYDSDWNPAMDQQAQDRCHRIGQTREVNIYRLISESTIEENILKKANQKRTLDDLVIQRGCYNTEFFKKLDPMEFFSGHTALNVEDQPRDHSTTAVSSNETGLGLSNADVEAAIRQAEDEADYMALKRLEQEEAADNQEFSEEVAGRLEDDELVNEEDTKPDDHTSEEHKHQSSDADKDKNVGLPVNQINEEKALTLAAGDGDMDMLADVKQMAAAAAAAGQASSSFENHLRPIDRYAMRFLELWDPIIDKAAVNYQVNVEEEEWELERIEKLKEDLEAEIDEDQEPLSYESWDVDFATTAYRQQVEALAKKQLLEEQERQALEAAKELEEMNDMASSHRKKSKKKKRKAGKFKSLKKGRVSSESEAMHDETSVDTMSIDDNAPSPELMSDESPHLMDEANDSDPKSVRIKSDGRIAMPSMPAKRVMVIKPERLKKKGLMWPRDCALDSWTTEEDAVLCGTVHEYGPVWELASDFLHSIPGGAFYRGRYRHPVHCCERFRELFCKYVLSATDNANSEKAPSGAGKAVLKVSEDQTRMLLNVISEIPNNELLLQKHFMAILSSVWRSKCTHESRRVTSVCSSAIHKPVSLSENWSMTNDKPSFNLVRTALADAQAQCPRVAIPTSNQEPRRRHLDLVLDFRTDRHAYQADFPSVVNVSILEPDPIRRTVVPVEQSLLSGLPHRHAENRFRIASEACFEGEGSHWASSVHMNDTARHKSGSKSTGKHKAASESGRPPKSKIQRTAEPQDMPALKFDFLRSPRQLLTSAAEFPITQSLSDFGIDDSELTYMEDLPLEETDTEFAPYQYDPVSLAGIEELDPLVDLTDIG</sequence>
<feature type="compositionally biased region" description="Basic and acidic residues" evidence="7">
    <location>
        <begin position="428"/>
        <end position="439"/>
    </location>
</feature>
<proteinExistence type="predicted"/>
<dbReference type="Pfam" id="PF00271">
    <property type="entry name" value="Helicase_C"/>
    <property type="match status" value="1"/>
</dbReference>
<name>A0A453TAN8_AEGTS</name>
<feature type="compositionally biased region" description="Basic and acidic residues" evidence="7">
    <location>
        <begin position="224"/>
        <end position="248"/>
    </location>
</feature>
<dbReference type="GO" id="GO:0016887">
    <property type="term" value="F:ATP hydrolysis activity"/>
    <property type="evidence" value="ECO:0007669"/>
    <property type="project" value="TreeGrafter"/>
</dbReference>
<reference evidence="9" key="4">
    <citation type="submission" date="2019-03" db="UniProtKB">
        <authorList>
            <consortium name="EnsemblPlants"/>
        </authorList>
    </citation>
    <scope>IDENTIFICATION</scope>
</reference>
<feature type="compositionally biased region" description="Basic residues" evidence="7">
    <location>
        <begin position="405"/>
        <end position="427"/>
    </location>
</feature>
<evidence type="ECO:0000313" key="9">
    <source>
        <dbReference type="EnsemblPlants" id="AET7Gv21313100.40"/>
    </source>
</evidence>
<dbReference type="PANTHER" id="PTHR45685">
    <property type="entry name" value="HELICASE SRCAP-RELATED"/>
    <property type="match status" value="1"/>
</dbReference>
<dbReference type="InterPro" id="IPR027417">
    <property type="entry name" value="P-loop_NTPase"/>
</dbReference>
<dbReference type="GO" id="GO:0042393">
    <property type="term" value="F:histone binding"/>
    <property type="evidence" value="ECO:0007669"/>
    <property type="project" value="TreeGrafter"/>
</dbReference>
<reference evidence="9" key="5">
    <citation type="journal article" date="2021" name="G3 (Bethesda)">
        <title>Aegilops tauschii genome assembly Aet v5.0 features greater sequence contiguity and improved annotation.</title>
        <authorList>
            <person name="Wang L."/>
            <person name="Zhu T."/>
            <person name="Rodriguez J.C."/>
            <person name="Deal K.R."/>
            <person name="Dubcovsky J."/>
            <person name="McGuire P.E."/>
            <person name="Lux T."/>
            <person name="Spannagl M."/>
            <person name="Mayer K.F.X."/>
            <person name="Baldrich P."/>
            <person name="Meyers B.C."/>
            <person name="Huo N."/>
            <person name="Gu Y.Q."/>
            <person name="Zhou H."/>
            <person name="Devos K.M."/>
            <person name="Bennetzen J.L."/>
            <person name="Unver T."/>
            <person name="Budak H."/>
            <person name="Gulick P.J."/>
            <person name="Galiba G."/>
            <person name="Kalapos B."/>
            <person name="Nelson D.R."/>
            <person name="Li P."/>
            <person name="You F.M."/>
            <person name="Luo M.C."/>
            <person name="Dvorak J."/>
        </authorList>
    </citation>
    <scope>NUCLEOTIDE SEQUENCE [LARGE SCALE GENOMIC DNA]</scope>
    <source>
        <strain evidence="9">cv. AL8/78</strain>
    </source>
</reference>
<dbReference type="GO" id="GO:0005524">
    <property type="term" value="F:ATP binding"/>
    <property type="evidence" value="ECO:0007669"/>
    <property type="project" value="UniProtKB-KW"/>
</dbReference>
<dbReference type="PROSITE" id="PS51194">
    <property type="entry name" value="HELICASE_CTER"/>
    <property type="match status" value="1"/>
</dbReference>
<evidence type="ECO:0000256" key="4">
    <source>
        <dbReference type="ARBA" id="ARBA00022806"/>
    </source>
</evidence>
<evidence type="ECO:0000259" key="8">
    <source>
        <dbReference type="PROSITE" id="PS51194"/>
    </source>
</evidence>
<feature type="region of interest" description="Disordered" evidence="7">
    <location>
        <begin position="773"/>
        <end position="811"/>
    </location>
</feature>
<dbReference type="SMART" id="SM00490">
    <property type="entry name" value="HELICc"/>
    <property type="match status" value="1"/>
</dbReference>
<dbReference type="EnsemblPlants" id="AET7Gv21313100.40">
    <property type="protein sequence ID" value="AET7Gv21313100.40"/>
    <property type="gene ID" value="AET7Gv21313100"/>
</dbReference>
<dbReference type="Gramene" id="AET7Gv21313100.40">
    <property type="protein sequence ID" value="AET7Gv21313100.40"/>
    <property type="gene ID" value="AET7Gv21313100"/>
</dbReference>
<keyword evidence="3" id="KW-0378">Hydrolase</keyword>
<comment type="subcellular location">
    <subcellularLocation>
        <location evidence="1">Nucleus</location>
    </subcellularLocation>
</comment>
<dbReference type="GO" id="GO:0003677">
    <property type="term" value="F:DNA binding"/>
    <property type="evidence" value="ECO:0007669"/>
    <property type="project" value="UniProtKB-KW"/>
</dbReference>
<feature type="domain" description="Helicase C-terminal" evidence="8">
    <location>
        <begin position="1"/>
        <end position="130"/>
    </location>
</feature>
<reference evidence="9" key="3">
    <citation type="journal article" date="2017" name="Nature">
        <title>Genome sequence of the progenitor of the wheat D genome Aegilops tauschii.</title>
        <authorList>
            <person name="Luo M.C."/>
            <person name="Gu Y.Q."/>
            <person name="Puiu D."/>
            <person name="Wang H."/>
            <person name="Twardziok S.O."/>
            <person name="Deal K.R."/>
            <person name="Huo N."/>
            <person name="Zhu T."/>
            <person name="Wang L."/>
            <person name="Wang Y."/>
            <person name="McGuire P.E."/>
            <person name="Liu S."/>
            <person name="Long H."/>
            <person name="Ramasamy R.K."/>
            <person name="Rodriguez J.C."/>
            <person name="Van S.L."/>
            <person name="Yuan L."/>
            <person name="Wang Z."/>
            <person name="Xia Z."/>
            <person name="Xiao L."/>
            <person name="Anderson O.D."/>
            <person name="Ouyang S."/>
            <person name="Liang Y."/>
            <person name="Zimin A.V."/>
            <person name="Pertea G."/>
            <person name="Qi P."/>
            <person name="Bennetzen J.L."/>
            <person name="Dai X."/>
            <person name="Dawson M.W."/>
            <person name="Muller H.G."/>
            <person name="Kugler K."/>
            <person name="Rivarola-Duarte L."/>
            <person name="Spannagl M."/>
            <person name="Mayer K.F.X."/>
            <person name="Lu F.H."/>
            <person name="Bevan M.W."/>
            <person name="Leroy P."/>
            <person name="Li P."/>
            <person name="You F.M."/>
            <person name="Sun Q."/>
            <person name="Liu Z."/>
            <person name="Lyons E."/>
            <person name="Wicker T."/>
            <person name="Salzberg S.L."/>
            <person name="Devos K.M."/>
            <person name="Dvorak J."/>
        </authorList>
    </citation>
    <scope>NUCLEOTIDE SEQUENCE [LARGE SCALE GENOMIC DNA]</scope>
    <source>
        <strain evidence="9">cv. AL8/78</strain>
    </source>
</reference>
<dbReference type="GO" id="GO:0000812">
    <property type="term" value="C:Swr1 complex"/>
    <property type="evidence" value="ECO:0007669"/>
    <property type="project" value="TreeGrafter"/>
</dbReference>
<dbReference type="Proteomes" id="UP000015105">
    <property type="component" value="Chromosome 7D"/>
</dbReference>
<keyword evidence="5" id="KW-0067">ATP-binding</keyword>
<dbReference type="PANTHER" id="PTHR45685:SF1">
    <property type="entry name" value="HELICASE SRCAP"/>
    <property type="match status" value="1"/>
</dbReference>
<keyword evidence="6" id="KW-0175">Coiled coil</keyword>
<evidence type="ECO:0000256" key="7">
    <source>
        <dbReference type="SAM" id="MobiDB-lite"/>
    </source>
</evidence>
<dbReference type="CDD" id="cd18793">
    <property type="entry name" value="SF2_C_SNF"/>
    <property type="match status" value="1"/>
</dbReference>
<evidence type="ECO:0000256" key="3">
    <source>
        <dbReference type="ARBA" id="ARBA00022801"/>
    </source>
</evidence>
<feature type="region of interest" description="Disordered" evidence="7">
    <location>
        <begin position="151"/>
        <end position="170"/>
    </location>
</feature>
<keyword evidence="2" id="KW-0547">Nucleotide-binding</keyword>
<dbReference type="GO" id="GO:0006338">
    <property type="term" value="P:chromatin remodeling"/>
    <property type="evidence" value="ECO:0007669"/>
    <property type="project" value="TreeGrafter"/>
</dbReference>
<feature type="region of interest" description="Disordered" evidence="7">
    <location>
        <begin position="396"/>
        <end position="476"/>
    </location>
</feature>
<dbReference type="GO" id="GO:0004386">
    <property type="term" value="F:helicase activity"/>
    <property type="evidence" value="ECO:0007669"/>
    <property type="project" value="UniProtKB-KW"/>
</dbReference>
<dbReference type="Gene3D" id="3.40.50.300">
    <property type="entry name" value="P-loop containing nucleotide triphosphate hydrolases"/>
    <property type="match status" value="1"/>
</dbReference>
<accession>A0A453TAN8</accession>
<evidence type="ECO:0000256" key="1">
    <source>
        <dbReference type="ARBA" id="ARBA00004123"/>
    </source>
</evidence>
<evidence type="ECO:0000313" key="10">
    <source>
        <dbReference type="Proteomes" id="UP000015105"/>
    </source>
</evidence>
<dbReference type="InterPro" id="IPR001650">
    <property type="entry name" value="Helicase_C-like"/>
</dbReference>
<dbReference type="InterPro" id="IPR050520">
    <property type="entry name" value="INO80/SWR1_helicase"/>
</dbReference>
<dbReference type="SUPFAM" id="SSF52540">
    <property type="entry name" value="P-loop containing nucleoside triphosphate hydrolases"/>
    <property type="match status" value="1"/>
</dbReference>
<reference evidence="10" key="2">
    <citation type="journal article" date="2017" name="Nat. Plants">
        <title>The Aegilops tauschii genome reveals multiple impacts of transposons.</title>
        <authorList>
            <person name="Zhao G."/>
            <person name="Zou C."/>
            <person name="Li K."/>
            <person name="Wang K."/>
            <person name="Li T."/>
            <person name="Gao L."/>
            <person name="Zhang X."/>
            <person name="Wang H."/>
            <person name="Yang Z."/>
            <person name="Liu X."/>
            <person name="Jiang W."/>
            <person name="Mao L."/>
            <person name="Kong X."/>
            <person name="Jiao Y."/>
            <person name="Jia J."/>
        </authorList>
    </citation>
    <scope>NUCLEOTIDE SEQUENCE [LARGE SCALE GENOMIC DNA]</scope>
    <source>
        <strain evidence="10">cv. AL8/78</strain>
    </source>
</reference>
<feature type="compositionally biased region" description="Basic and acidic residues" evidence="7">
    <location>
        <begin position="459"/>
        <end position="476"/>
    </location>
</feature>
<dbReference type="AlphaFoldDB" id="A0A453TAN8"/>
<reference evidence="10" key="1">
    <citation type="journal article" date="2014" name="Science">
        <title>Ancient hybridizations among the ancestral genomes of bread wheat.</title>
        <authorList>
            <consortium name="International Wheat Genome Sequencing Consortium,"/>
            <person name="Marcussen T."/>
            <person name="Sandve S.R."/>
            <person name="Heier L."/>
            <person name="Spannagl M."/>
            <person name="Pfeifer M."/>
            <person name="Jakobsen K.S."/>
            <person name="Wulff B.B."/>
            <person name="Steuernagel B."/>
            <person name="Mayer K.F."/>
            <person name="Olsen O.A."/>
        </authorList>
    </citation>
    <scope>NUCLEOTIDE SEQUENCE [LARGE SCALE GENOMIC DNA]</scope>
    <source>
        <strain evidence="10">cv. AL8/78</strain>
    </source>
</reference>
<organism evidence="9 10">
    <name type="scientific">Aegilops tauschii subsp. strangulata</name>
    <name type="common">Goatgrass</name>
    <dbReference type="NCBI Taxonomy" id="200361"/>
    <lineage>
        <taxon>Eukaryota</taxon>
        <taxon>Viridiplantae</taxon>
        <taxon>Streptophyta</taxon>
        <taxon>Embryophyta</taxon>
        <taxon>Tracheophyta</taxon>
        <taxon>Spermatophyta</taxon>
        <taxon>Magnoliopsida</taxon>
        <taxon>Liliopsida</taxon>
        <taxon>Poales</taxon>
        <taxon>Poaceae</taxon>
        <taxon>BOP clade</taxon>
        <taxon>Pooideae</taxon>
        <taxon>Triticodae</taxon>
        <taxon>Triticeae</taxon>
        <taxon>Triticinae</taxon>
        <taxon>Aegilops</taxon>
    </lineage>
</organism>
<keyword evidence="4" id="KW-0347">Helicase</keyword>